<dbReference type="RefSeq" id="WP_073477962.1">
    <property type="nucleotide sequence ID" value="NZ_FQZU01000031.1"/>
</dbReference>
<dbReference type="InterPro" id="IPR005097">
    <property type="entry name" value="Sacchrp_dh_NADP-bd"/>
</dbReference>
<feature type="domain" description="Saccharopine dehydrogenase-like C-terminal" evidence="2">
    <location>
        <begin position="130"/>
        <end position="368"/>
    </location>
</feature>
<dbReference type="SUPFAM" id="SSF51735">
    <property type="entry name" value="NAD(P)-binding Rossmann-fold domains"/>
    <property type="match status" value="1"/>
</dbReference>
<dbReference type="AlphaFoldDB" id="A0A1M6UN10"/>
<dbReference type="EMBL" id="FQZU01000031">
    <property type="protein sequence ID" value="SHK70480.1"/>
    <property type="molecule type" value="Genomic_DNA"/>
</dbReference>
<dbReference type="Proteomes" id="UP000183994">
    <property type="component" value="Unassembled WGS sequence"/>
</dbReference>
<evidence type="ECO:0000313" key="4">
    <source>
        <dbReference type="Proteomes" id="UP000183994"/>
    </source>
</evidence>
<dbReference type="Pfam" id="PF03435">
    <property type="entry name" value="Sacchrp_dh_NADP"/>
    <property type="match status" value="1"/>
</dbReference>
<dbReference type="InterPro" id="IPR032095">
    <property type="entry name" value="Sacchrp_dh-like_C"/>
</dbReference>
<dbReference type="InterPro" id="IPR036291">
    <property type="entry name" value="NAD(P)-bd_dom_sf"/>
</dbReference>
<reference evidence="4" key="1">
    <citation type="submission" date="2016-11" db="EMBL/GenBank/DDBJ databases">
        <authorList>
            <person name="Varghese N."/>
            <person name="Submissions S."/>
        </authorList>
    </citation>
    <scope>NUCLEOTIDE SEQUENCE [LARGE SCALE GENOMIC DNA]</scope>
    <source>
        <strain evidence="4">DSM 16219</strain>
    </source>
</reference>
<evidence type="ECO:0000259" key="1">
    <source>
        <dbReference type="Pfam" id="PF03435"/>
    </source>
</evidence>
<organism evidence="3 4">
    <name type="scientific">Desulfatibacillum alkenivorans DSM 16219</name>
    <dbReference type="NCBI Taxonomy" id="1121393"/>
    <lineage>
        <taxon>Bacteria</taxon>
        <taxon>Pseudomonadati</taxon>
        <taxon>Thermodesulfobacteriota</taxon>
        <taxon>Desulfobacteria</taxon>
        <taxon>Desulfobacterales</taxon>
        <taxon>Desulfatibacillaceae</taxon>
        <taxon>Desulfatibacillum</taxon>
    </lineage>
</organism>
<proteinExistence type="predicted"/>
<gene>
    <name evidence="3" type="ORF">SAMN02745216_03932</name>
</gene>
<dbReference type="STRING" id="1121393.SAMN02745216_03932"/>
<evidence type="ECO:0000259" key="2">
    <source>
        <dbReference type="Pfam" id="PF16653"/>
    </source>
</evidence>
<name>A0A1M6UN10_9BACT</name>
<feature type="domain" description="Saccharopine dehydrogenase NADP binding" evidence="1">
    <location>
        <begin position="4"/>
        <end position="126"/>
    </location>
</feature>
<dbReference type="PANTHER" id="PTHR43796:SF2">
    <property type="entry name" value="CARBOXYNORSPERMIDINE SYNTHASE"/>
    <property type="match status" value="1"/>
</dbReference>
<dbReference type="OrthoDB" id="5414718at2"/>
<dbReference type="Gene3D" id="3.40.50.720">
    <property type="entry name" value="NAD(P)-binding Rossmann-like Domain"/>
    <property type="match status" value="2"/>
</dbReference>
<protein>
    <submittedName>
        <fullName evidence="3">Saccharopine dehydrogenase, NADP-dependent</fullName>
    </submittedName>
</protein>
<sequence length="408" mass="43221">MKILALGGCGEMGAYAVRALLDMDKSLEIVVADRNGDAAESFVETLPDRASWRQLDISDQASLEAAVKEADVVMNTVGPYFRFGVLVLKACIRCGRDYVDICDDWEPTLDMLDLNKEAARAGITAIVGMGASPGISNMLAVKAVKELDRAVKAYTGWALDSARPENVGKNPSAATVHGIHQLTGKIRAFEKGRYLDKKPIERLSLNYPGVGVRNAWTMGHPEAVTLPRYFSALELSRNVMVSGRLSIFLIKAIAALVDAGVISPERAAWLAERAELAKGESKSPEARLSAMAGRKSLALPPLFALAQGEKNGRPASAACMITSAPSGGMAGATGAPLAVGACLLAQGKVEAKGVFAPEGCLDPEAFFDSLGPLCTPPRKSADELTLTTRSWEKAGLGELLQFKFTAAA</sequence>
<dbReference type="PANTHER" id="PTHR43796">
    <property type="entry name" value="CARBOXYNORSPERMIDINE SYNTHASE"/>
    <property type="match status" value="1"/>
</dbReference>
<evidence type="ECO:0000313" key="3">
    <source>
        <dbReference type="EMBL" id="SHK70480.1"/>
    </source>
</evidence>
<dbReference type="Pfam" id="PF16653">
    <property type="entry name" value="Sacchrp_dh_C"/>
    <property type="match status" value="1"/>
</dbReference>
<accession>A0A1M6UN10</accession>
<keyword evidence="4" id="KW-1185">Reference proteome</keyword>